<dbReference type="Pfam" id="PF03140">
    <property type="entry name" value="DUF247"/>
    <property type="match status" value="1"/>
</dbReference>
<keyword evidence="1" id="KW-0812">Transmembrane</keyword>
<dbReference type="STRING" id="4555.A0A368S7Q1"/>
<reference evidence="2" key="2">
    <citation type="submission" date="2015-07" db="EMBL/GenBank/DDBJ databases">
        <authorList>
            <person name="Noorani M."/>
        </authorList>
    </citation>
    <scope>NUCLEOTIDE SEQUENCE</scope>
    <source>
        <strain evidence="2">Yugu1</strain>
    </source>
</reference>
<name>A0A368S7Q1_SETIT</name>
<dbReference type="PANTHER" id="PTHR31170">
    <property type="entry name" value="BNAC04G53230D PROTEIN"/>
    <property type="match status" value="1"/>
</dbReference>
<proteinExistence type="predicted"/>
<dbReference type="KEGG" id="sita:105915038"/>
<gene>
    <name evidence="2" type="ORF">SETIT_8G142200v2</name>
</gene>
<keyword evidence="1" id="KW-1133">Transmembrane helix</keyword>
<dbReference type="EMBL" id="CM003535">
    <property type="protein sequence ID" value="RCV38437.1"/>
    <property type="molecule type" value="Genomic_DNA"/>
</dbReference>
<dbReference type="OrthoDB" id="591587at2759"/>
<sequence length="419" mass="47123">MASDSSSWVVEMEEMLLNTDPSLEMARWKQHSIYRVPERIKRTTNREVYEPQVVSLGPFHHGEHHLLPMEEHKRRAMLQLVKRAGKPLGEFVASIEEVVDKLQDAYEGLDEKWRGANSGRFVEMMVVDGCFLLEIILQFGDYGPNDPVFSNLYLLVDIRNDVVVMENQLPLLAVQRLVQAICLGTSPSAKEVNNMVLRYLERPLMDDMDNLGLHPLDVLHKSYCGPASMGRQGSEVEDTMPSAVELSQAGVQFKKSNTEDIGGVDFESGVLSMPVVRVDDGTEKDFLNLMAFERLVGDVGDDVTSYVIFIDIIINSESDVALLKSKGVIVDMLGSDKALANLFNTLNKGALLSPNSWLNDVQRKVNAHCKKRRNKWCAIFEHKYLSNPWVFISLIGAIILLVATVMQTIYTVVPFYTKS</sequence>
<organism evidence="2">
    <name type="scientific">Setaria italica</name>
    <name type="common">Foxtail millet</name>
    <name type="synonym">Panicum italicum</name>
    <dbReference type="NCBI Taxonomy" id="4555"/>
    <lineage>
        <taxon>Eukaryota</taxon>
        <taxon>Viridiplantae</taxon>
        <taxon>Streptophyta</taxon>
        <taxon>Embryophyta</taxon>
        <taxon>Tracheophyta</taxon>
        <taxon>Spermatophyta</taxon>
        <taxon>Magnoliopsida</taxon>
        <taxon>Liliopsida</taxon>
        <taxon>Poales</taxon>
        <taxon>Poaceae</taxon>
        <taxon>PACMAD clade</taxon>
        <taxon>Panicoideae</taxon>
        <taxon>Panicodae</taxon>
        <taxon>Paniceae</taxon>
        <taxon>Cenchrinae</taxon>
        <taxon>Setaria</taxon>
    </lineage>
</organism>
<evidence type="ECO:0000256" key="1">
    <source>
        <dbReference type="SAM" id="Phobius"/>
    </source>
</evidence>
<protein>
    <submittedName>
        <fullName evidence="2">Uncharacterized protein</fullName>
    </submittedName>
</protein>
<reference evidence="2" key="1">
    <citation type="journal article" date="2012" name="Nat. Biotechnol.">
        <title>Reference genome sequence of the model plant Setaria.</title>
        <authorList>
            <person name="Bennetzen J.L."/>
            <person name="Schmutz J."/>
            <person name="Wang H."/>
            <person name="Percifield R."/>
            <person name="Hawkins J."/>
            <person name="Pontaroli A.C."/>
            <person name="Estep M."/>
            <person name="Feng L."/>
            <person name="Vaughn J.N."/>
            <person name="Grimwood J."/>
            <person name="Jenkins J."/>
            <person name="Barry K."/>
            <person name="Lindquist E."/>
            <person name="Hellsten U."/>
            <person name="Deshpande S."/>
            <person name="Wang X."/>
            <person name="Wu X."/>
            <person name="Mitros T."/>
            <person name="Triplett J."/>
            <person name="Yang X."/>
            <person name="Ye C.Y."/>
            <person name="Mauro-Herrera M."/>
            <person name="Wang L."/>
            <person name="Li P."/>
            <person name="Sharma M."/>
            <person name="Sharma R."/>
            <person name="Ronald P.C."/>
            <person name="Panaud O."/>
            <person name="Kellogg E.A."/>
            <person name="Brutnell T.P."/>
            <person name="Doust A.N."/>
            <person name="Tuskan G.A."/>
            <person name="Rokhsar D."/>
            <person name="Devos K.M."/>
        </authorList>
    </citation>
    <scope>NUCLEOTIDE SEQUENCE [LARGE SCALE GENOMIC DNA]</scope>
    <source>
        <strain evidence="2">Yugu1</strain>
    </source>
</reference>
<feature type="transmembrane region" description="Helical" evidence="1">
    <location>
        <begin position="389"/>
        <end position="413"/>
    </location>
</feature>
<accession>A0A368S7Q1</accession>
<evidence type="ECO:0000313" key="2">
    <source>
        <dbReference type="EMBL" id="RCV38437.1"/>
    </source>
</evidence>
<keyword evidence="1" id="KW-0472">Membrane</keyword>
<dbReference type="InterPro" id="IPR004158">
    <property type="entry name" value="DUF247_pln"/>
</dbReference>
<dbReference type="AlphaFoldDB" id="A0A368S7Q1"/>
<dbReference type="PANTHER" id="PTHR31170:SF18">
    <property type="entry name" value="(WILD MALAYSIAN BANANA) HYPOTHETICAL PROTEIN"/>
    <property type="match status" value="1"/>
</dbReference>